<evidence type="ECO:0000313" key="8">
    <source>
        <dbReference type="Proteomes" id="UP000694843"/>
    </source>
</evidence>
<feature type="transmembrane region" description="Helical" evidence="7">
    <location>
        <begin position="208"/>
        <end position="231"/>
    </location>
</feature>
<keyword evidence="6 7" id="KW-0472">Membrane</keyword>
<evidence type="ECO:0000256" key="6">
    <source>
        <dbReference type="ARBA" id="ARBA00023136"/>
    </source>
</evidence>
<dbReference type="GeneID" id="108671386"/>
<feature type="transmembrane region" description="Helical" evidence="7">
    <location>
        <begin position="108"/>
        <end position="127"/>
    </location>
</feature>
<dbReference type="KEGG" id="hazt:108671386"/>
<gene>
    <name evidence="9" type="primary">LOC108671386</name>
</gene>
<dbReference type="Pfam" id="PF06105">
    <property type="entry name" value="Aph-1"/>
    <property type="match status" value="1"/>
</dbReference>
<evidence type="ECO:0000256" key="2">
    <source>
        <dbReference type="ARBA" id="ARBA00005577"/>
    </source>
</evidence>
<reference evidence="9" key="1">
    <citation type="submission" date="2025-08" db="UniProtKB">
        <authorList>
            <consortium name="RefSeq"/>
        </authorList>
    </citation>
    <scope>IDENTIFICATION</scope>
    <source>
        <tissue evidence="9">Whole organism</tissue>
    </source>
</reference>
<dbReference type="GO" id="GO:0016020">
    <property type="term" value="C:membrane"/>
    <property type="evidence" value="ECO:0007669"/>
    <property type="project" value="UniProtKB-SubCell"/>
</dbReference>
<dbReference type="InterPro" id="IPR009294">
    <property type="entry name" value="Aph-1"/>
</dbReference>
<dbReference type="PANTHER" id="PTHR12889">
    <property type="entry name" value="GAMMA-SECRETASE SUBUNIT APH-1"/>
    <property type="match status" value="1"/>
</dbReference>
<name>A0A8B7NL93_HYAAZ</name>
<sequence>MTVAQFFGCGMITFGPPLVLFIITMAKDPIRVIMLVASSFFWLLSLLFSSMLYKVVGPLQPYLAFGALFSVLFQEFFRLLWFMLIRKAEVGLKKVSEDNLEIIENKHILAYVSGVGFGLISGAFALVNVLADMTGPGTVGLYGDSPSFFIATTFTSLAFIFLHVCWGVIFFAAMHTRRYLLIAYVIMSHLLASAITLLNPLYAVTVPLVWLVLVVTAVIALCVAGVSPASVRNSLKFSDRAYRVDAVDVGATDSRAHL</sequence>
<dbReference type="GO" id="GO:0016485">
    <property type="term" value="P:protein processing"/>
    <property type="evidence" value="ECO:0007669"/>
    <property type="project" value="InterPro"/>
</dbReference>
<dbReference type="GO" id="GO:0007219">
    <property type="term" value="P:Notch signaling pathway"/>
    <property type="evidence" value="ECO:0007669"/>
    <property type="project" value="UniProtKB-KW"/>
</dbReference>
<dbReference type="OMA" id="DTNNYLH"/>
<keyword evidence="4" id="KW-0914">Notch signaling pathway</keyword>
<evidence type="ECO:0000256" key="4">
    <source>
        <dbReference type="ARBA" id="ARBA00022976"/>
    </source>
</evidence>
<keyword evidence="5 7" id="KW-1133">Transmembrane helix</keyword>
<keyword evidence="8" id="KW-1185">Reference proteome</keyword>
<evidence type="ECO:0000256" key="1">
    <source>
        <dbReference type="ARBA" id="ARBA00004141"/>
    </source>
</evidence>
<accession>A0A8B7NL93</accession>
<comment type="subcellular location">
    <subcellularLocation>
        <location evidence="1">Membrane</location>
        <topology evidence="1">Multi-pass membrane protein</topology>
    </subcellularLocation>
</comment>
<dbReference type="AlphaFoldDB" id="A0A8B7NL93"/>
<proteinExistence type="inferred from homology"/>
<dbReference type="Proteomes" id="UP000694843">
    <property type="component" value="Unplaced"/>
</dbReference>
<feature type="transmembrane region" description="Helical" evidence="7">
    <location>
        <begin position="6"/>
        <end position="25"/>
    </location>
</feature>
<feature type="transmembrane region" description="Helical" evidence="7">
    <location>
        <begin position="62"/>
        <end position="84"/>
    </location>
</feature>
<evidence type="ECO:0000313" key="9">
    <source>
        <dbReference type="RefSeq" id="XP_018014417.1"/>
    </source>
</evidence>
<evidence type="ECO:0000256" key="3">
    <source>
        <dbReference type="ARBA" id="ARBA00022692"/>
    </source>
</evidence>
<evidence type="ECO:0000256" key="5">
    <source>
        <dbReference type="ARBA" id="ARBA00022989"/>
    </source>
</evidence>
<dbReference type="RefSeq" id="XP_018014417.1">
    <property type="nucleotide sequence ID" value="XM_018158928.2"/>
</dbReference>
<protein>
    <submittedName>
        <fullName evidence="9">Gamma-secretase subunit Aph-1</fullName>
    </submittedName>
</protein>
<organism evidence="8 9">
    <name type="scientific">Hyalella azteca</name>
    <name type="common">Amphipod</name>
    <dbReference type="NCBI Taxonomy" id="294128"/>
    <lineage>
        <taxon>Eukaryota</taxon>
        <taxon>Metazoa</taxon>
        <taxon>Ecdysozoa</taxon>
        <taxon>Arthropoda</taxon>
        <taxon>Crustacea</taxon>
        <taxon>Multicrustacea</taxon>
        <taxon>Malacostraca</taxon>
        <taxon>Eumalacostraca</taxon>
        <taxon>Peracarida</taxon>
        <taxon>Amphipoda</taxon>
        <taxon>Senticaudata</taxon>
        <taxon>Talitrida</taxon>
        <taxon>Talitroidea</taxon>
        <taxon>Hyalellidae</taxon>
        <taxon>Hyalella</taxon>
    </lineage>
</organism>
<comment type="similarity">
    <text evidence="2">Belongs to the APH-1 family.</text>
</comment>
<dbReference type="CTD" id="33467"/>
<keyword evidence="3 7" id="KW-0812">Transmembrane</keyword>
<feature type="transmembrane region" description="Helical" evidence="7">
    <location>
        <begin position="179"/>
        <end position="202"/>
    </location>
</feature>
<dbReference type="OrthoDB" id="6507463at2759"/>
<feature type="transmembrane region" description="Helical" evidence="7">
    <location>
        <begin position="32"/>
        <end position="56"/>
    </location>
</feature>
<feature type="transmembrane region" description="Helical" evidence="7">
    <location>
        <begin position="147"/>
        <end position="172"/>
    </location>
</feature>
<evidence type="ECO:0000256" key="7">
    <source>
        <dbReference type="SAM" id="Phobius"/>
    </source>
</evidence>